<dbReference type="EMBL" id="CP014244">
    <property type="protein sequence ID" value="AMD20871.1"/>
    <property type="molecule type" value="Genomic_DNA"/>
</dbReference>
<evidence type="ECO:0000256" key="6">
    <source>
        <dbReference type="SAM" id="Coils"/>
    </source>
</evidence>
<keyword evidence="5" id="KW-0256">Endoplasmic reticulum</keyword>
<evidence type="ECO:0000313" key="8">
    <source>
        <dbReference type="EMBL" id="AMD20871.1"/>
    </source>
</evidence>
<dbReference type="AlphaFoldDB" id="A0A0X8HSX7"/>
<organism evidence="8 9">
    <name type="scientific">Eremothecium sinecaudum</name>
    <dbReference type="NCBI Taxonomy" id="45286"/>
    <lineage>
        <taxon>Eukaryota</taxon>
        <taxon>Fungi</taxon>
        <taxon>Dikarya</taxon>
        <taxon>Ascomycota</taxon>
        <taxon>Saccharomycotina</taxon>
        <taxon>Saccharomycetes</taxon>
        <taxon>Saccharomycetales</taxon>
        <taxon>Saccharomycetaceae</taxon>
        <taxon>Eremothecium</taxon>
    </lineage>
</organism>
<comment type="similarity">
    <text evidence="5">Belongs to the BCAP29/BCAP31 family.</text>
</comment>
<comment type="subcellular location">
    <subcellularLocation>
        <location evidence="5">Endoplasmic reticulum membrane</location>
        <topology evidence="5">Multi-pass membrane protein</topology>
    </subcellularLocation>
    <subcellularLocation>
        <location evidence="1">Membrane</location>
        <topology evidence="1">Multi-pass membrane protein</topology>
    </subcellularLocation>
</comment>
<feature type="transmembrane region" description="Helical" evidence="5">
    <location>
        <begin position="102"/>
        <end position="126"/>
    </location>
</feature>
<keyword evidence="5" id="KW-0813">Transport</keyword>
<dbReference type="GO" id="GO:0006886">
    <property type="term" value="P:intracellular protein transport"/>
    <property type="evidence" value="ECO:0007669"/>
    <property type="project" value="UniProtKB-UniRule"/>
</dbReference>
<evidence type="ECO:0000256" key="3">
    <source>
        <dbReference type="ARBA" id="ARBA00022989"/>
    </source>
</evidence>
<dbReference type="InterPro" id="IPR040463">
    <property type="entry name" value="BAP29/BAP31_N"/>
</dbReference>
<proteinExistence type="inferred from homology"/>
<dbReference type="PANTHER" id="PTHR12701">
    <property type="entry name" value="BCR-ASSOCIATED PROTEIN, BAP"/>
    <property type="match status" value="1"/>
</dbReference>
<keyword evidence="6" id="KW-0175">Coiled coil</keyword>
<feature type="transmembrane region" description="Helical" evidence="5">
    <location>
        <begin position="47"/>
        <end position="66"/>
    </location>
</feature>
<evidence type="ECO:0000259" key="7">
    <source>
        <dbReference type="Pfam" id="PF05529"/>
    </source>
</evidence>
<evidence type="ECO:0000256" key="2">
    <source>
        <dbReference type="ARBA" id="ARBA00022692"/>
    </source>
</evidence>
<dbReference type="Pfam" id="PF05529">
    <property type="entry name" value="Bap31"/>
    <property type="match status" value="1"/>
</dbReference>
<feature type="domain" description="BAP29/BAP31 transmembrane" evidence="7">
    <location>
        <begin position="1"/>
        <end position="132"/>
    </location>
</feature>
<dbReference type="Proteomes" id="UP000243052">
    <property type="component" value="Chromosome iv"/>
</dbReference>
<feature type="coiled-coil region" evidence="6">
    <location>
        <begin position="138"/>
        <end position="172"/>
    </location>
</feature>
<dbReference type="PANTHER" id="PTHR12701:SF19">
    <property type="entry name" value="ENDOPLASMIC RETICULUM TRANSMEMBRANE PROTEIN 1-RELATED"/>
    <property type="match status" value="1"/>
</dbReference>
<reference evidence="8 9" key="1">
    <citation type="submission" date="2016-01" db="EMBL/GenBank/DDBJ databases">
        <title>Genome sequence of the yeast Holleya sinecauda.</title>
        <authorList>
            <person name="Dietrich F.S."/>
        </authorList>
    </citation>
    <scope>NUCLEOTIDE SEQUENCE [LARGE SCALE GENOMIC DNA]</scope>
    <source>
        <strain evidence="8 9">ATCC 58844</strain>
    </source>
</reference>
<dbReference type="OrthoDB" id="435607at2759"/>
<keyword evidence="5" id="KW-0931">ER-Golgi transport</keyword>
<keyword evidence="4 5" id="KW-0472">Membrane</keyword>
<dbReference type="GO" id="GO:0005789">
    <property type="term" value="C:endoplasmic reticulum membrane"/>
    <property type="evidence" value="ECO:0007669"/>
    <property type="project" value="UniProtKB-SubCell"/>
</dbReference>
<dbReference type="GO" id="GO:0070973">
    <property type="term" value="P:protein localization to endoplasmic reticulum exit site"/>
    <property type="evidence" value="ECO:0007669"/>
    <property type="project" value="UniProtKB-UniRule"/>
</dbReference>
<evidence type="ECO:0000256" key="5">
    <source>
        <dbReference type="RuleBase" id="RU367026"/>
    </source>
</evidence>
<evidence type="ECO:0000313" key="9">
    <source>
        <dbReference type="Proteomes" id="UP000243052"/>
    </source>
</evidence>
<feature type="transmembrane region" description="Helical" evidence="5">
    <location>
        <begin position="6"/>
        <end position="26"/>
    </location>
</feature>
<accession>A0A0X8HSX7</accession>
<comment type="function">
    <text evidence="5">May play a role in anterograde transport of membrane proteins from the endoplasmic reticulum to the Golgi.</text>
</comment>
<keyword evidence="2 5" id="KW-0812">Transmembrane</keyword>
<sequence>MSMYLTILFGLLVTEMSLLFVLVLPLPFTVRRSVVRSFEQLMAMPQLKTIAIIGYVLVGMMFVDSWKRAGFVGWRETENLGHVRPSKTIQEYTTRAYNQRNLYLSGFVLYFNLCIPTVINILHSLVKHEELSRSGSKTAAESEKMKQLRKELAQKEASLEALKKQKAGLEAHFDASVESKEKTSTKAKKED</sequence>
<keyword evidence="5" id="KW-0653">Protein transport</keyword>
<dbReference type="GO" id="GO:0006888">
    <property type="term" value="P:endoplasmic reticulum to Golgi vesicle-mediated transport"/>
    <property type="evidence" value="ECO:0007669"/>
    <property type="project" value="UniProtKB-UniRule"/>
</dbReference>
<evidence type="ECO:0000256" key="1">
    <source>
        <dbReference type="ARBA" id="ARBA00004141"/>
    </source>
</evidence>
<protein>
    <recommendedName>
        <fullName evidence="5">Endoplasmic reticulum transmembrane protein</fullName>
    </recommendedName>
</protein>
<keyword evidence="9" id="KW-1185">Reference proteome</keyword>
<dbReference type="RefSeq" id="XP_017987867.1">
    <property type="nucleotide sequence ID" value="XM_018132378.1"/>
</dbReference>
<keyword evidence="3 5" id="KW-1133">Transmembrane helix</keyword>
<evidence type="ECO:0000256" key="4">
    <source>
        <dbReference type="ARBA" id="ARBA00023136"/>
    </source>
</evidence>
<name>A0A0X8HSX7_9SACH</name>
<gene>
    <name evidence="8" type="ORF">AW171_hschr42789</name>
</gene>
<dbReference type="GeneID" id="28724136"/>
<dbReference type="InterPro" id="IPR008417">
    <property type="entry name" value="BAP29/BAP31"/>
</dbReference>